<comment type="caution">
    <text evidence="1">The sequence shown here is derived from an EMBL/GenBank/DDBJ whole genome shotgun (WGS) entry which is preliminary data.</text>
</comment>
<organism evidence="1 2">
    <name type="scientific">Dreissena polymorpha</name>
    <name type="common">Zebra mussel</name>
    <name type="synonym">Mytilus polymorpha</name>
    <dbReference type="NCBI Taxonomy" id="45954"/>
    <lineage>
        <taxon>Eukaryota</taxon>
        <taxon>Metazoa</taxon>
        <taxon>Spiralia</taxon>
        <taxon>Lophotrochozoa</taxon>
        <taxon>Mollusca</taxon>
        <taxon>Bivalvia</taxon>
        <taxon>Autobranchia</taxon>
        <taxon>Heteroconchia</taxon>
        <taxon>Euheterodonta</taxon>
        <taxon>Imparidentia</taxon>
        <taxon>Neoheterodontei</taxon>
        <taxon>Myida</taxon>
        <taxon>Dreissenoidea</taxon>
        <taxon>Dreissenidae</taxon>
        <taxon>Dreissena</taxon>
    </lineage>
</organism>
<keyword evidence="2" id="KW-1185">Reference proteome</keyword>
<dbReference type="EMBL" id="JAIWYP010000011">
    <property type="protein sequence ID" value="KAH3734164.1"/>
    <property type="molecule type" value="Genomic_DNA"/>
</dbReference>
<evidence type="ECO:0000313" key="2">
    <source>
        <dbReference type="Proteomes" id="UP000828390"/>
    </source>
</evidence>
<accession>A0A9D4CY18</accession>
<gene>
    <name evidence="1" type="ORF">DPMN_040604</name>
</gene>
<protein>
    <submittedName>
        <fullName evidence="1">Uncharacterized protein</fullName>
    </submittedName>
</protein>
<proteinExistence type="predicted"/>
<evidence type="ECO:0000313" key="1">
    <source>
        <dbReference type="EMBL" id="KAH3734164.1"/>
    </source>
</evidence>
<dbReference type="Proteomes" id="UP000828390">
    <property type="component" value="Unassembled WGS sequence"/>
</dbReference>
<reference evidence="1" key="1">
    <citation type="journal article" date="2019" name="bioRxiv">
        <title>The Genome of the Zebra Mussel, Dreissena polymorpha: A Resource for Invasive Species Research.</title>
        <authorList>
            <person name="McCartney M.A."/>
            <person name="Auch B."/>
            <person name="Kono T."/>
            <person name="Mallez S."/>
            <person name="Zhang Y."/>
            <person name="Obille A."/>
            <person name="Becker A."/>
            <person name="Abrahante J.E."/>
            <person name="Garbe J."/>
            <person name="Badalamenti J.P."/>
            <person name="Herman A."/>
            <person name="Mangelson H."/>
            <person name="Liachko I."/>
            <person name="Sullivan S."/>
            <person name="Sone E.D."/>
            <person name="Koren S."/>
            <person name="Silverstein K.A.T."/>
            <person name="Beckman K.B."/>
            <person name="Gohl D.M."/>
        </authorList>
    </citation>
    <scope>NUCLEOTIDE SEQUENCE</scope>
    <source>
        <strain evidence="1">Duluth1</strain>
        <tissue evidence="1">Whole animal</tissue>
    </source>
</reference>
<dbReference type="AlphaFoldDB" id="A0A9D4CY18"/>
<reference evidence="1" key="2">
    <citation type="submission" date="2020-11" db="EMBL/GenBank/DDBJ databases">
        <authorList>
            <person name="McCartney M.A."/>
            <person name="Auch B."/>
            <person name="Kono T."/>
            <person name="Mallez S."/>
            <person name="Becker A."/>
            <person name="Gohl D.M."/>
            <person name="Silverstein K.A.T."/>
            <person name="Koren S."/>
            <person name="Bechman K.B."/>
            <person name="Herman A."/>
            <person name="Abrahante J.E."/>
            <person name="Garbe J."/>
        </authorList>
    </citation>
    <scope>NUCLEOTIDE SEQUENCE</scope>
    <source>
        <strain evidence="1">Duluth1</strain>
        <tissue evidence="1">Whole animal</tissue>
    </source>
</reference>
<name>A0A9D4CY18_DREPO</name>
<sequence length="118" mass="13368">MTPVIGDRSGHRSVEPVTWASPVTDHWSVVPVGSLVNTTGHRSILPVTGQYYRSQGTSDRSRRDIDIHHRIIHPLLLLQRHLGRQLVPTIYVDVVHDLLYRVTLMHCVDLIDTGPPRL</sequence>